<dbReference type="SMART" id="SM00220">
    <property type="entry name" value="S_TKc"/>
    <property type="match status" value="2"/>
</dbReference>
<evidence type="ECO:0000259" key="2">
    <source>
        <dbReference type="PROSITE" id="PS50011"/>
    </source>
</evidence>
<dbReference type="PROSITE" id="PS50011">
    <property type="entry name" value="PROTEIN_KINASE_DOM"/>
    <property type="match status" value="2"/>
</dbReference>
<feature type="region of interest" description="Disordered" evidence="1">
    <location>
        <begin position="876"/>
        <end position="895"/>
    </location>
</feature>
<dbReference type="InterPro" id="IPR051681">
    <property type="entry name" value="Ser/Thr_Kinases-Pseudokinases"/>
</dbReference>
<feature type="compositionally biased region" description="Polar residues" evidence="1">
    <location>
        <begin position="939"/>
        <end position="949"/>
    </location>
</feature>
<comment type="caution">
    <text evidence="3">The sequence shown here is derived from an EMBL/GenBank/DDBJ whole genome shotgun (WGS) entry which is preliminary data.</text>
</comment>
<protein>
    <recommendedName>
        <fullName evidence="2">Protein kinase domain-containing protein</fullName>
    </recommendedName>
</protein>
<dbReference type="SUPFAM" id="SSF56112">
    <property type="entry name" value="Protein kinase-like (PK-like)"/>
    <property type="match status" value="2"/>
</dbReference>
<evidence type="ECO:0000313" key="4">
    <source>
        <dbReference type="Proteomes" id="UP001470230"/>
    </source>
</evidence>
<feature type="region of interest" description="Disordered" evidence="1">
    <location>
        <begin position="650"/>
        <end position="679"/>
    </location>
</feature>
<feature type="compositionally biased region" description="Basic residues" evidence="1">
    <location>
        <begin position="775"/>
        <end position="789"/>
    </location>
</feature>
<reference evidence="3 4" key="1">
    <citation type="submission" date="2024-04" db="EMBL/GenBank/DDBJ databases">
        <title>Tritrichomonas musculus Genome.</title>
        <authorList>
            <person name="Alves-Ferreira E."/>
            <person name="Grigg M."/>
            <person name="Lorenzi H."/>
            <person name="Galac M."/>
        </authorList>
    </citation>
    <scope>NUCLEOTIDE SEQUENCE [LARGE SCALE GENOMIC DNA]</scope>
    <source>
        <strain evidence="3 4">EAF2021</strain>
    </source>
</reference>
<feature type="compositionally biased region" description="Basic and acidic residues" evidence="1">
    <location>
        <begin position="799"/>
        <end position="835"/>
    </location>
</feature>
<dbReference type="PRINTS" id="PR00109">
    <property type="entry name" value="TYRKINASE"/>
</dbReference>
<dbReference type="Pfam" id="PF00069">
    <property type="entry name" value="Pkinase"/>
    <property type="match status" value="1"/>
</dbReference>
<feature type="compositionally biased region" description="Acidic residues" evidence="1">
    <location>
        <begin position="700"/>
        <end position="725"/>
    </location>
</feature>
<evidence type="ECO:0000313" key="3">
    <source>
        <dbReference type="EMBL" id="KAK8889378.1"/>
    </source>
</evidence>
<proteinExistence type="predicted"/>
<accession>A0ABR2KEP9</accession>
<dbReference type="Gene3D" id="1.10.510.10">
    <property type="entry name" value="Transferase(Phosphotransferase) domain 1"/>
    <property type="match status" value="2"/>
</dbReference>
<feature type="compositionally biased region" description="Basic and acidic residues" evidence="1">
    <location>
        <begin position="745"/>
        <end position="767"/>
    </location>
</feature>
<gene>
    <name evidence="3" type="ORF">M9Y10_034124</name>
</gene>
<dbReference type="PROSITE" id="PS00109">
    <property type="entry name" value="PROTEIN_KINASE_TYR"/>
    <property type="match status" value="1"/>
</dbReference>
<feature type="domain" description="Protein kinase" evidence="2">
    <location>
        <begin position="331"/>
        <end position="592"/>
    </location>
</feature>
<dbReference type="InterPro" id="IPR001245">
    <property type="entry name" value="Ser-Thr/Tyr_kinase_cat_dom"/>
</dbReference>
<dbReference type="Proteomes" id="UP001470230">
    <property type="component" value="Unassembled WGS sequence"/>
</dbReference>
<feature type="domain" description="Protein kinase" evidence="2">
    <location>
        <begin position="16"/>
        <end position="299"/>
    </location>
</feature>
<sequence>MNKSLKLFKQDDLSRYKILKHISARSRCDFFKVVEKETDQLYTYKILRPANDNDQEDDCDQEDNLFSNKIKKFIEEAEIWSIINSPLIVKMIGLCFNYKIQNNSTAIMVLEYCLNGSLEKLIGRIKSGQKIQEWNDTRKLICIYGIAAGMQYLHSKQIIHLDLRPANILLNESLSPKINDFYTSIKIGKNNESSLQKNAETVDYMAPEIVIDDHYSTAADVYSFGVTIHEILICEKPYEDSENNRNVKISDQIPKSYQNLISKCLATDPSHRPTFSDIVKYLRNNKKIITESVNEEEFLQFCEFVDSKHKAKSEPEKRVDIDLKPIDLSLFKREELIKKEQFANVYRVVELKTGSNFAAKVNNDQDNQSPSREINVLIKLSSNTILKFIGYNEKDFNNKPRMTIITEFAKNGSLDKILDNERKKVPDPKWNDTKRLINIFGIAFGMSYLHAKNILHRDLKPENIFLNDLFFPKIGGFRFSKEIEYISEEGDVAGTPAYMSPELIMKAVNHKASDVYSFAFVVYEMVTLEVPFEGLDKSDILMKVTSGYRPEIAENVPDCYRELIQKCWSQDPSERPTFDSIVDLLKSNTDFITNTVDRGEYIRYVNFLIKCSSDSEGVNEKEILSDLLKIEEEEEEAEIEKVHISVQCNNSSKNTEEDQTEVSICEEESENEEEQRQEEHKFILKNIEEQKVTPKNVISENEEDQTEYSLGEEDEEEENEEDQSEYSEKNGVVVKLDCSEEADESEQRSEFDESYSEADKRNRERTKSGQAQKSAKSKNNRKVRQRRARQTQNKQVVKIKVDPDQPENPNKKENIEKEKTQKEQPKPAAEKEDAKPTQANTNAQVPKEPSTPPKNVKKSPPLKPFISHYDRSVFYEKPKHNSPPLMQAKPVYGNSPGPIKLTVTLKDIGLEGLDSPIPSKAVELREKVKIEQENAKLSARNQQNSQVPLSPSRRAHLAPINESNINSPSQLNTYNSPKPVSLLSSAQKAKRSQTIIPKTSSRKNKY</sequence>
<name>A0ABR2KEP9_9EUKA</name>
<dbReference type="InterPro" id="IPR011009">
    <property type="entry name" value="Kinase-like_dom_sf"/>
</dbReference>
<feature type="compositionally biased region" description="Acidic residues" evidence="1">
    <location>
        <begin position="657"/>
        <end position="676"/>
    </location>
</feature>
<dbReference type="Pfam" id="PF07714">
    <property type="entry name" value="PK_Tyr_Ser-Thr"/>
    <property type="match status" value="1"/>
</dbReference>
<dbReference type="PANTHER" id="PTHR44329">
    <property type="entry name" value="SERINE/THREONINE-PROTEIN KINASE TNNI3K-RELATED"/>
    <property type="match status" value="1"/>
</dbReference>
<dbReference type="InterPro" id="IPR000719">
    <property type="entry name" value="Prot_kinase_dom"/>
</dbReference>
<feature type="region of interest" description="Disordered" evidence="1">
    <location>
        <begin position="693"/>
        <end position="867"/>
    </location>
</feature>
<feature type="compositionally biased region" description="Polar residues" evidence="1">
    <location>
        <begin position="961"/>
        <end position="999"/>
    </location>
</feature>
<evidence type="ECO:0000256" key="1">
    <source>
        <dbReference type="SAM" id="MobiDB-lite"/>
    </source>
</evidence>
<dbReference type="EMBL" id="JAPFFF010000005">
    <property type="protein sequence ID" value="KAK8889378.1"/>
    <property type="molecule type" value="Genomic_DNA"/>
</dbReference>
<dbReference type="InterPro" id="IPR008271">
    <property type="entry name" value="Ser/Thr_kinase_AS"/>
</dbReference>
<feature type="region of interest" description="Disordered" evidence="1">
    <location>
        <begin position="933"/>
        <end position="1006"/>
    </location>
</feature>
<dbReference type="PROSITE" id="PS00108">
    <property type="entry name" value="PROTEIN_KINASE_ST"/>
    <property type="match status" value="1"/>
</dbReference>
<keyword evidence="4" id="KW-1185">Reference proteome</keyword>
<dbReference type="InterPro" id="IPR008266">
    <property type="entry name" value="Tyr_kinase_AS"/>
</dbReference>
<organism evidence="3 4">
    <name type="scientific">Tritrichomonas musculus</name>
    <dbReference type="NCBI Taxonomy" id="1915356"/>
    <lineage>
        <taxon>Eukaryota</taxon>
        <taxon>Metamonada</taxon>
        <taxon>Parabasalia</taxon>
        <taxon>Tritrichomonadida</taxon>
        <taxon>Tritrichomonadidae</taxon>
        <taxon>Tritrichomonas</taxon>
    </lineage>
</organism>